<sequence length="359" mass="37134">MNPPVIGLTMGDPAGVGPEITVAALADPSLRGLARPLVVADAGVIERAIQAAGLPLEVRRVAGPEDVTGEHDVVHVLDLDNLGDVEFGRVRGEYGAAAVESIEVTCALAREGRIDAVVTAPINKEAIRAGGSGFPGHTEMLGSLFGVPPAQVVTMFVLEKLRIFFLTRHHPLATAIAQLTTEQVRDGLLRVNELLGELGFTDPHIALAALNPHAGENGLIGSEENEILGPAVAAARARGVDAVGPVPADAVFFQARQGRYDGVLSLYHDQGHIAAKTVDFFGTVSCTLGLPVLRASVDHGTAFDIAGKGIADPGGQVAAMRVAAELAPGVLRVRGRKPAPTPIQSPQHGDSVTSAGGQQ</sequence>
<keyword evidence="3" id="KW-0560">Oxidoreductase</keyword>
<evidence type="ECO:0000256" key="3">
    <source>
        <dbReference type="ARBA" id="ARBA00023002"/>
    </source>
</evidence>
<dbReference type="PANTHER" id="PTHR30004:SF6">
    <property type="entry name" value="D-THREONATE 4-PHOSPHATE DEHYDROGENASE"/>
    <property type="match status" value="1"/>
</dbReference>
<dbReference type="Gene3D" id="3.40.718.10">
    <property type="entry name" value="Isopropylmalate Dehydrogenase"/>
    <property type="match status" value="1"/>
</dbReference>
<dbReference type="Proteomes" id="UP001428817">
    <property type="component" value="Unassembled WGS sequence"/>
</dbReference>
<keyword evidence="2" id="KW-0479">Metal-binding</keyword>
<proteinExistence type="inferred from homology"/>
<dbReference type="NCBIfam" id="TIGR00557">
    <property type="entry name" value="pdxA"/>
    <property type="match status" value="1"/>
</dbReference>
<name>A0ABP9RBF5_9PSEU</name>
<keyword evidence="7" id="KW-1185">Reference proteome</keyword>
<feature type="region of interest" description="Disordered" evidence="5">
    <location>
        <begin position="333"/>
        <end position="359"/>
    </location>
</feature>
<evidence type="ECO:0000313" key="6">
    <source>
        <dbReference type="EMBL" id="GAA5174073.1"/>
    </source>
</evidence>
<keyword evidence="4" id="KW-0520">NAD</keyword>
<evidence type="ECO:0000256" key="5">
    <source>
        <dbReference type="SAM" id="MobiDB-lite"/>
    </source>
</evidence>
<dbReference type="EMBL" id="BAABJP010000058">
    <property type="protein sequence ID" value="GAA5174073.1"/>
    <property type="molecule type" value="Genomic_DNA"/>
</dbReference>
<evidence type="ECO:0000256" key="1">
    <source>
        <dbReference type="ARBA" id="ARBA00009464"/>
    </source>
</evidence>
<dbReference type="SUPFAM" id="SSF53659">
    <property type="entry name" value="Isocitrate/Isopropylmalate dehydrogenase-like"/>
    <property type="match status" value="1"/>
</dbReference>
<reference evidence="7" key="1">
    <citation type="journal article" date="2019" name="Int. J. Syst. Evol. Microbiol.">
        <title>The Global Catalogue of Microorganisms (GCM) 10K type strain sequencing project: providing services to taxonomists for standard genome sequencing and annotation.</title>
        <authorList>
            <consortium name="The Broad Institute Genomics Platform"/>
            <consortium name="The Broad Institute Genome Sequencing Center for Infectious Disease"/>
            <person name="Wu L."/>
            <person name="Ma J."/>
        </authorList>
    </citation>
    <scope>NUCLEOTIDE SEQUENCE [LARGE SCALE GENOMIC DNA]</scope>
    <source>
        <strain evidence="7">JCM 18303</strain>
    </source>
</reference>
<gene>
    <name evidence="6" type="primary">pdxA_2</name>
    <name evidence="6" type="ORF">GCM10023321_77130</name>
</gene>
<feature type="compositionally biased region" description="Polar residues" evidence="5">
    <location>
        <begin position="342"/>
        <end position="359"/>
    </location>
</feature>
<evidence type="ECO:0000313" key="7">
    <source>
        <dbReference type="Proteomes" id="UP001428817"/>
    </source>
</evidence>
<comment type="caution">
    <text evidence="6">The sequence shown here is derived from an EMBL/GenBank/DDBJ whole genome shotgun (WGS) entry which is preliminary data.</text>
</comment>
<protein>
    <submittedName>
        <fullName evidence="6">4-hydroxythreonine-4-phosphate dehydrogenase PdxA</fullName>
    </submittedName>
</protein>
<dbReference type="InterPro" id="IPR005255">
    <property type="entry name" value="PdxA_fam"/>
</dbReference>
<organism evidence="6 7">
    <name type="scientific">Pseudonocardia eucalypti</name>
    <dbReference type="NCBI Taxonomy" id="648755"/>
    <lineage>
        <taxon>Bacteria</taxon>
        <taxon>Bacillati</taxon>
        <taxon>Actinomycetota</taxon>
        <taxon>Actinomycetes</taxon>
        <taxon>Pseudonocardiales</taxon>
        <taxon>Pseudonocardiaceae</taxon>
        <taxon>Pseudonocardia</taxon>
    </lineage>
</organism>
<comment type="similarity">
    <text evidence="1">Belongs to the PdxA family. PdxA2 subfamily.</text>
</comment>
<dbReference type="PANTHER" id="PTHR30004">
    <property type="entry name" value="4-HYDROXYTHREONINE-4-PHOSPHATE DEHYDROGENASE"/>
    <property type="match status" value="1"/>
</dbReference>
<evidence type="ECO:0000256" key="2">
    <source>
        <dbReference type="ARBA" id="ARBA00022723"/>
    </source>
</evidence>
<accession>A0ABP9RBF5</accession>
<evidence type="ECO:0000256" key="4">
    <source>
        <dbReference type="ARBA" id="ARBA00023027"/>
    </source>
</evidence>
<dbReference type="Pfam" id="PF04166">
    <property type="entry name" value="PdxA"/>
    <property type="match status" value="1"/>
</dbReference>
<dbReference type="RefSeq" id="WP_185059924.1">
    <property type="nucleotide sequence ID" value="NZ_BAABJP010000058.1"/>
</dbReference>